<dbReference type="SUPFAM" id="SSF47384">
    <property type="entry name" value="Homodimeric domain of signal transducing histidine kinase"/>
    <property type="match status" value="1"/>
</dbReference>
<dbReference type="PANTHER" id="PTHR43065:SF46">
    <property type="entry name" value="C4-DICARBOXYLATE TRANSPORT SENSOR PROTEIN DCTB"/>
    <property type="match status" value="1"/>
</dbReference>
<evidence type="ECO:0000256" key="7">
    <source>
        <dbReference type="ARBA" id="ARBA00022840"/>
    </source>
</evidence>
<dbReference type="PANTHER" id="PTHR43065">
    <property type="entry name" value="SENSOR HISTIDINE KINASE"/>
    <property type="match status" value="1"/>
</dbReference>
<evidence type="ECO:0000256" key="3">
    <source>
        <dbReference type="ARBA" id="ARBA00022553"/>
    </source>
</evidence>
<feature type="modified residue" description="4-aspartylphosphate" evidence="9">
    <location>
        <position position="442"/>
    </location>
</feature>
<evidence type="ECO:0000256" key="5">
    <source>
        <dbReference type="ARBA" id="ARBA00022741"/>
    </source>
</evidence>
<evidence type="ECO:0000256" key="9">
    <source>
        <dbReference type="PROSITE-ProRule" id="PRU00169"/>
    </source>
</evidence>
<name>A0A839ESZ2_9GAMM</name>
<dbReference type="InterPro" id="IPR011006">
    <property type="entry name" value="CheY-like_superfamily"/>
</dbReference>
<dbReference type="Gene3D" id="1.10.287.130">
    <property type="match status" value="1"/>
</dbReference>
<dbReference type="CDD" id="cd00082">
    <property type="entry name" value="HisKA"/>
    <property type="match status" value="1"/>
</dbReference>
<dbReference type="GO" id="GO:0000155">
    <property type="term" value="F:phosphorelay sensor kinase activity"/>
    <property type="evidence" value="ECO:0007669"/>
    <property type="project" value="InterPro"/>
</dbReference>
<dbReference type="GO" id="GO:0005524">
    <property type="term" value="F:ATP binding"/>
    <property type="evidence" value="ECO:0007669"/>
    <property type="project" value="UniProtKB-KW"/>
</dbReference>
<keyword evidence="10" id="KW-0175">Coiled coil</keyword>
<dbReference type="Gene3D" id="3.40.50.2300">
    <property type="match status" value="2"/>
</dbReference>
<dbReference type="PROSITE" id="PS50109">
    <property type="entry name" value="HIS_KIN"/>
    <property type="match status" value="1"/>
</dbReference>
<keyword evidence="3 9" id="KW-0597">Phosphoprotein</keyword>
<feature type="domain" description="Histidine kinase" evidence="11">
    <location>
        <begin position="155"/>
        <end position="374"/>
    </location>
</feature>
<evidence type="ECO:0000256" key="4">
    <source>
        <dbReference type="ARBA" id="ARBA00022679"/>
    </source>
</evidence>
<dbReference type="PRINTS" id="PR00344">
    <property type="entry name" value="BCTRLSENSOR"/>
</dbReference>
<dbReference type="Gene3D" id="3.30.565.10">
    <property type="entry name" value="Histidine kinase-like ATPase, C-terminal domain"/>
    <property type="match status" value="1"/>
</dbReference>
<dbReference type="InterPro" id="IPR004358">
    <property type="entry name" value="Sig_transdc_His_kin-like_C"/>
</dbReference>
<evidence type="ECO:0000259" key="12">
    <source>
        <dbReference type="PROSITE" id="PS50110"/>
    </source>
</evidence>
<dbReference type="SMART" id="SM00448">
    <property type="entry name" value="REC"/>
    <property type="match status" value="2"/>
</dbReference>
<keyword evidence="6 13" id="KW-0418">Kinase</keyword>
<dbReference type="Pfam" id="PF00072">
    <property type="entry name" value="Response_reg"/>
    <property type="match status" value="2"/>
</dbReference>
<evidence type="ECO:0000256" key="6">
    <source>
        <dbReference type="ARBA" id="ARBA00022777"/>
    </source>
</evidence>
<protein>
    <recommendedName>
        <fullName evidence="2">histidine kinase</fullName>
        <ecNumber evidence="2">2.7.13.3</ecNumber>
    </recommendedName>
</protein>
<reference evidence="13 14" key="1">
    <citation type="submission" date="2020-07" db="EMBL/GenBank/DDBJ databases">
        <title>Genomic Encyclopedia of Type Strains, Phase IV (KMG-V): Genome sequencing to study the core and pangenomes of soil and plant-associated prokaryotes.</title>
        <authorList>
            <person name="Whitman W."/>
        </authorList>
    </citation>
    <scope>NUCLEOTIDE SEQUENCE [LARGE SCALE GENOMIC DNA]</scope>
    <source>
        <strain evidence="13 14">RH2WT43</strain>
    </source>
</reference>
<dbReference type="AlphaFoldDB" id="A0A839ESZ2"/>
<accession>A0A839ESZ2</accession>
<proteinExistence type="predicted"/>
<feature type="coiled-coil region" evidence="10">
    <location>
        <begin position="110"/>
        <end position="144"/>
    </location>
</feature>
<dbReference type="CDD" id="cd00156">
    <property type="entry name" value="REC"/>
    <property type="match status" value="1"/>
</dbReference>
<dbReference type="Pfam" id="PF02518">
    <property type="entry name" value="HATPase_c"/>
    <property type="match status" value="1"/>
</dbReference>
<dbReference type="Pfam" id="PF00512">
    <property type="entry name" value="HisKA"/>
    <property type="match status" value="1"/>
</dbReference>
<feature type="domain" description="Response regulatory" evidence="12">
    <location>
        <begin position="9"/>
        <end position="125"/>
    </location>
</feature>
<dbReference type="SMART" id="SM00388">
    <property type="entry name" value="HisKA"/>
    <property type="match status" value="1"/>
</dbReference>
<evidence type="ECO:0000313" key="13">
    <source>
        <dbReference type="EMBL" id="MBA8887577.1"/>
    </source>
</evidence>
<dbReference type="InterPro" id="IPR003661">
    <property type="entry name" value="HisK_dim/P_dom"/>
</dbReference>
<dbReference type="InterPro" id="IPR036097">
    <property type="entry name" value="HisK_dim/P_sf"/>
</dbReference>
<comment type="caution">
    <text evidence="13">The sequence shown here is derived from an EMBL/GenBank/DDBJ whole genome shotgun (WGS) entry which is preliminary data.</text>
</comment>
<keyword evidence="8" id="KW-0902">Two-component regulatory system</keyword>
<dbReference type="EMBL" id="JACGXL010000002">
    <property type="protein sequence ID" value="MBA8887577.1"/>
    <property type="molecule type" value="Genomic_DNA"/>
</dbReference>
<evidence type="ECO:0000256" key="10">
    <source>
        <dbReference type="SAM" id="Coils"/>
    </source>
</evidence>
<dbReference type="InterPro" id="IPR001789">
    <property type="entry name" value="Sig_transdc_resp-reg_receiver"/>
</dbReference>
<sequence>MAIAPPVLRVLLVEDSELDAELVLDQLRDDGLDLEWRRVEDEPAFVGSLATFAPDIVISDLSMPEFSGYRALEIARDTAPRVPFLFVSGTIGEDAAVEALRRGATDYVLKDNLTRLASAVRRALAEIEEKRARDAAEAELLRVQRYESLALLASGLSHDLRNVLQPIAMGVAMLRDDPNEEIRKVGRLIEESTQRGLEIVASMLSFARGSRAAVHRVSIASLIDGLVMLLRGSLARDVELVVDAPDRALEVEGNATELQQCLLNLCLNGAQAMPGGGTLRVASRTLALDAGFFEPGETVAPGDYLRIAITDSGVGMSQEVQERLFKPFFTTKEKGTGLGLLSCRRILANHGGVIRIDSAPGKGSTFSIYLPMAAAEATVGGAAATALGRGERVLVVIERESKLVMLQDIIESSGYVVSPADNGTVAMQSIERDGLPDVVLMDGHMTLMTGVMTASHLLEQDYRGPLILIAAPTERATIEPDLPPLPRIRFIDRPVDPDQLLRVLAEEVRAR</sequence>
<gene>
    <name evidence="13" type="ORF">FHW12_001791</name>
</gene>
<organism evidence="13 14">
    <name type="scientific">Dokdonella fugitiva</name>
    <dbReference type="NCBI Taxonomy" id="328517"/>
    <lineage>
        <taxon>Bacteria</taxon>
        <taxon>Pseudomonadati</taxon>
        <taxon>Pseudomonadota</taxon>
        <taxon>Gammaproteobacteria</taxon>
        <taxon>Lysobacterales</taxon>
        <taxon>Rhodanobacteraceae</taxon>
        <taxon>Dokdonella</taxon>
    </lineage>
</organism>
<feature type="domain" description="Response regulatory" evidence="12">
    <location>
        <begin position="392"/>
        <end position="508"/>
    </location>
</feature>
<keyword evidence="14" id="KW-1185">Reference proteome</keyword>
<comment type="catalytic activity">
    <reaction evidence="1">
        <text>ATP + protein L-histidine = ADP + protein N-phospho-L-histidine.</text>
        <dbReference type="EC" id="2.7.13.3"/>
    </reaction>
</comment>
<evidence type="ECO:0000256" key="2">
    <source>
        <dbReference type="ARBA" id="ARBA00012438"/>
    </source>
</evidence>
<dbReference type="PROSITE" id="PS50110">
    <property type="entry name" value="RESPONSE_REGULATORY"/>
    <property type="match status" value="2"/>
</dbReference>
<evidence type="ECO:0000256" key="1">
    <source>
        <dbReference type="ARBA" id="ARBA00000085"/>
    </source>
</evidence>
<dbReference type="Proteomes" id="UP000550401">
    <property type="component" value="Unassembled WGS sequence"/>
</dbReference>
<dbReference type="InterPro" id="IPR036890">
    <property type="entry name" value="HATPase_C_sf"/>
</dbReference>
<keyword evidence="7" id="KW-0067">ATP-binding</keyword>
<dbReference type="InterPro" id="IPR003594">
    <property type="entry name" value="HATPase_dom"/>
</dbReference>
<dbReference type="EC" id="2.7.13.3" evidence="2"/>
<evidence type="ECO:0000256" key="8">
    <source>
        <dbReference type="ARBA" id="ARBA00023012"/>
    </source>
</evidence>
<keyword evidence="5" id="KW-0547">Nucleotide-binding</keyword>
<evidence type="ECO:0000259" key="11">
    <source>
        <dbReference type="PROSITE" id="PS50109"/>
    </source>
</evidence>
<dbReference type="RefSeq" id="WP_182530636.1">
    <property type="nucleotide sequence ID" value="NZ_JACGXL010000002.1"/>
</dbReference>
<keyword evidence="4" id="KW-0808">Transferase</keyword>
<dbReference type="InterPro" id="IPR005467">
    <property type="entry name" value="His_kinase_dom"/>
</dbReference>
<evidence type="ECO:0000313" key="14">
    <source>
        <dbReference type="Proteomes" id="UP000550401"/>
    </source>
</evidence>
<dbReference type="SUPFAM" id="SSF55874">
    <property type="entry name" value="ATPase domain of HSP90 chaperone/DNA topoisomerase II/histidine kinase"/>
    <property type="match status" value="1"/>
</dbReference>
<feature type="modified residue" description="4-aspartylphosphate" evidence="9">
    <location>
        <position position="60"/>
    </location>
</feature>
<dbReference type="SUPFAM" id="SSF52172">
    <property type="entry name" value="CheY-like"/>
    <property type="match status" value="2"/>
</dbReference>
<dbReference type="SMART" id="SM00387">
    <property type="entry name" value="HATPase_c"/>
    <property type="match status" value="1"/>
</dbReference>